<comment type="caution">
    <text evidence="1">The sequence shown here is derived from an EMBL/GenBank/DDBJ whole genome shotgun (WGS) entry which is preliminary data.</text>
</comment>
<dbReference type="Proteomes" id="UP000650081">
    <property type="component" value="Unassembled WGS sequence"/>
</dbReference>
<keyword evidence="2" id="KW-1185">Reference proteome</keyword>
<evidence type="ECO:0000313" key="2">
    <source>
        <dbReference type="Proteomes" id="UP000650081"/>
    </source>
</evidence>
<gene>
    <name evidence="1" type="ORF">H9S92_11280</name>
</gene>
<evidence type="ECO:0000313" key="1">
    <source>
        <dbReference type="EMBL" id="MBC6994750.1"/>
    </source>
</evidence>
<dbReference type="EMBL" id="JACSIT010000104">
    <property type="protein sequence ID" value="MBC6994750.1"/>
    <property type="molecule type" value="Genomic_DNA"/>
</dbReference>
<sequence length="151" mass="16963">MSLQPANFIFRSFHHEEFATFPKNYQGGKKGKAMVSLDFGFDAAEKVITCRASAEFSQEGNIYLISRLGGSFEITEASWTERMNEDQTSVSIEQDLYVHFSMLVIGALRGFLHARQQQSQVRAFLGAVNVLELLKDADFAPIPLQQAQHSE</sequence>
<accession>A0A923T7P6</accession>
<proteinExistence type="predicted"/>
<dbReference type="RefSeq" id="WP_187466822.1">
    <property type="nucleotide sequence ID" value="NZ_JACSIT010000104.1"/>
</dbReference>
<dbReference type="AlphaFoldDB" id="A0A923T7P6"/>
<organism evidence="1 2">
    <name type="scientific">Neolewinella lacunae</name>
    <dbReference type="NCBI Taxonomy" id="1517758"/>
    <lineage>
        <taxon>Bacteria</taxon>
        <taxon>Pseudomonadati</taxon>
        <taxon>Bacteroidota</taxon>
        <taxon>Saprospiria</taxon>
        <taxon>Saprospirales</taxon>
        <taxon>Lewinellaceae</taxon>
        <taxon>Neolewinella</taxon>
    </lineage>
</organism>
<name>A0A923T7P6_9BACT</name>
<protein>
    <submittedName>
        <fullName evidence="1">Uncharacterized protein</fullName>
    </submittedName>
</protein>
<reference evidence="1" key="1">
    <citation type="submission" date="2020-08" db="EMBL/GenBank/DDBJ databases">
        <title>Lewinella bacteria from marine environments.</title>
        <authorList>
            <person name="Zhong Y."/>
        </authorList>
    </citation>
    <scope>NUCLEOTIDE SEQUENCE</scope>
    <source>
        <strain evidence="1">KCTC 42187</strain>
    </source>
</reference>